<dbReference type="InterPro" id="IPR022417">
    <property type="entry name" value="Porphobilin_deaminase_N"/>
</dbReference>
<organism evidence="7 8">
    <name type="scientific">Chaetoceros tenuissimus</name>
    <dbReference type="NCBI Taxonomy" id="426638"/>
    <lineage>
        <taxon>Eukaryota</taxon>
        <taxon>Sar</taxon>
        <taxon>Stramenopiles</taxon>
        <taxon>Ochrophyta</taxon>
        <taxon>Bacillariophyta</taxon>
        <taxon>Coscinodiscophyceae</taxon>
        <taxon>Chaetocerotophycidae</taxon>
        <taxon>Chaetocerotales</taxon>
        <taxon>Chaetocerotaceae</taxon>
        <taxon>Chaetoceros</taxon>
    </lineage>
</organism>
<dbReference type="Pfam" id="PF01379">
    <property type="entry name" value="Porphobil_deam"/>
    <property type="match status" value="1"/>
</dbReference>
<gene>
    <name evidence="7" type="ORF">CTEN210_17781</name>
</gene>
<dbReference type="InterPro" id="IPR036803">
    <property type="entry name" value="Porphobilinogen_deaminase_C_sf"/>
</dbReference>
<dbReference type="SUPFAM" id="SSF53850">
    <property type="entry name" value="Periplasmic binding protein-like II"/>
    <property type="match status" value="1"/>
</dbReference>
<dbReference type="NCBIfam" id="TIGR00212">
    <property type="entry name" value="hemC"/>
    <property type="match status" value="1"/>
</dbReference>
<dbReference type="InterPro" id="IPR000860">
    <property type="entry name" value="HemC"/>
</dbReference>
<dbReference type="GO" id="GO:0005737">
    <property type="term" value="C:cytoplasm"/>
    <property type="evidence" value="ECO:0007669"/>
    <property type="project" value="TreeGrafter"/>
</dbReference>
<feature type="signal peptide" evidence="5">
    <location>
        <begin position="1"/>
        <end position="21"/>
    </location>
</feature>
<keyword evidence="5" id="KW-0732">Signal</keyword>
<dbReference type="GO" id="GO:0004418">
    <property type="term" value="F:hydroxymethylbilane synthase activity"/>
    <property type="evidence" value="ECO:0007669"/>
    <property type="project" value="UniProtKB-EC"/>
</dbReference>
<dbReference type="GO" id="GO:0006783">
    <property type="term" value="P:heme biosynthetic process"/>
    <property type="evidence" value="ECO:0007669"/>
    <property type="project" value="TreeGrafter"/>
</dbReference>
<evidence type="ECO:0000259" key="6">
    <source>
        <dbReference type="Pfam" id="PF01379"/>
    </source>
</evidence>
<evidence type="ECO:0000313" key="8">
    <source>
        <dbReference type="Proteomes" id="UP001054902"/>
    </source>
</evidence>
<comment type="similarity">
    <text evidence="1">Belongs to the HMBS family.</text>
</comment>
<dbReference type="Proteomes" id="UP001054902">
    <property type="component" value="Unassembled WGS sequence"/>
</dbReference>
<proteinExistence type="inferred from homology"/>
<evidence type="ECO:0000256" key="2">
    <source>
        <dbReference type="ARBA" id="ARBA00012655"/>
    </source>
</evidence>
<dbReference type="Gene3D" id="3.30.160.40">
    <property type="entry name" value="Porphobilinogen deaminase, C-terminal domain"/>
    <property type="match status" value="1"/>
</dbReference>
<dbReference type="EMBL" id="BLLK01000074">
    <property type="protein sequence ID" value="GFH61305.1"/>
    <property type="molecule type" value="Genomic_DNA"/>
</dbReference>
<comment type="caution">
    <text evidence="7">The sequence shown here is derived from an EMBL/GenBank/DDBJ whole genome shotgun (WGS) entry which is preliminary data.</text>
</comment>
<dbReference type="AlphaFoldDB" id="A0AAD3DDC8"/>
<protein>
    <recommendedName>
        <fullName evidence="2">hydroxymethylbilane synthase</fullName>
        <ecNumber evidence="2">2.5.1.61</ecNumber>
    </recommendedName>
</protein>
<evidence type="ECO:0000313" key="7">
    <source>
        <dbReference type="EMBL" id="GFH61305.1"/>
    </source>
</evidence>
<keyword evidence="3" id="KW-0808">Transferase</keyword>
<accession>A0AAD3DDC8</accession>
<sequence>MLSIIFHSLLLLLSSPNHVDAFSSQPLETIKKRTGTSTKTIRIGTRPSPLAKIQTNQVASKLERLSKNENIRVEIIDITATGDEENTKHFQQESKIDAPLAVQSVDFTSTLDDALLRNEIDVAVHSCKDIPPANRWCKENGKNLLTIASCLEREIPCDVLVYREEDWDVSWNDEMSIASLPYGSRVGTSAIRRQAQLLHLRNDLELVNLRGNVGSRLEALKRGEVDALILAYAGLKRLWESSSDSTITAELSSLHGGSIPNEPTLMYSPIPFDDILSGCCQGVVATVCRSADSDTLDLLKGIDYLPSSIAVAAERSFLNELDTFHPQTYKYKMKWKGRPPLAAYMSASTNASNEDSVTNWNFQGLLTRPDGSKLIQTSRTYENEGIMPLERAEEIGRDHARELLSKAGADFYLDDNED</sequence>
<dbReference type="Gene3D" id="3.40.190.10">
    <property type="entry name" value="Periplasmic binding protein-like II"/>
    <property type="match status" value="2"/>
</dbReference>
<reference evidence="7 8" key="1">
    <citation type="journal article" date="2021" name="Sci. Rep.">
        <title>The genome of the diatom Chaetoceros tenuissimus carries an ancient integrated fragment of an extant virus.</title>
        <authorList>
            <person name="Hongo Y."/>
            <person name="Kimura K."/>
            <person name="Takaki Y."/>
            <person name="Yoshida Y."/>
            <person name="Baba S."/>
            <person name="Kobayashi G."/>
            <person name="Nagasaki K."/>
            <person name="Hano T."/>
            <person name="Tomaru Y."/>
        </authorList>
    </citation>
    <scope>NUCLEOTIDE SEQUENCE [LARGE SCALE GENOMIC DNA]</scope>
    <source>
        <strain evidence="7 8">NIES-3715</strain>
    </source>
</reference>
<dbReference type="EC" id="2.5.1.61" evidence="2"/>
<feature type="domain" description="Porphobilinogen deaminase N-terminal" evidence="6">
    <location>
        <begin position="41"/>
        <end position="295"/>
    </location>
</feature>
<keyword evidence="8" id="KW-1185">Reference proteome</keyword>
<name>A0AAD3DDC8_9STRA</name>
<evidence type="ECO:0000256" key="4">
    <source>
        <dbReference type="ARBA" id="ARBA00023244"/>
    </source>
</evidence>
<feature type="chain" id="PRO_5042081074" description="hydroxymethylbilane synthase" evidence="5">
    <location>
        <begin position="22"/>
        <end position="418"/>
    </location>
</feature>
<evidence type="ECO:0000256" key="5">
    <source>
        <dbReference type="SAM" id="SignalP"/>
    </source>
</evidence>
<keyword evidence="4" id="KW-0627">Porphyrin biosynthesis</keyword>
<evidence type="ECO:0000256" key="3">
    <source>
        <dbReference type="ARBA" id="ARBA00022679"/>
    </source>
</evidence>
<dbReference type="PANTHER" id="PTHR11557">
    <property type="entry name" value="PORPHOBILINOGEN DEAMINASE"/>
    <property type="match status" value="1"/>
</dbReference>
<dbReference type="PANTHER" id="PTHR11557:SF0">
    <property type="entry name" value="PORPHOBILINOGEN DEAMINASE"/>
    <property type="match status" value="1"/>
</dbReference>
<evidence type="ECO:0000256" key="1">
    <source>
        <dbReference type="ARBA" id="ARBA00005638"/>
    </source>
</evidence>